<dbReference type="RefSeq" id="WP_158352557.1">
    <property type="nucleotide sequence ID" value="NZ_JAHQCX010000001.1"/>
</dbReference>
<dbReference type="SUPFAM" id="SSF49785">
    <property type="entry name" value="Galactose-binding domain-like"/>
    <property type="match status" value="2"/>
</dbReference>
<dbReference type="Pfam" id="PF24135">
    <property type="entry name" value="DUF7402"/>
    <property type="match status" value="1"/>
</dbReference>
<dbReference type="InterPro" id="IPR008979">
    <property type="entry name" value="Galactose-bd-like_sf"/>
</dbReference>
<evidence type="ECO:0000256" key="2">
    <source>
        <dbReference type="SAM" id="SignalP"/>
    </source>
</evidence>
<dbReference type="Proteomes" id="UP001314681">
    <property type="component" value="Unassembled WGS sequence"/>
</dbReference>
<keyword evidence="5" id="KW-1185">Reference proteome</keyword>
<evidence type="ECO:0000259" key="3">
    <source>
        <dbReference type="PROSITE" id="PS50022"/>
    </source>
</evidence>
<dbReference type="PANTHER" id="PTHR12993:SF11">
    <property type="entry name" value="N-ACETYLGLUCOSAMINYL-PHOSPHATIDYLINOSITOL DE-N-ACETYLASE"/>
    <property type="match status" value="1"/>
</dbReference>
<keyword evidence="2" id="KW-0732">Signal</keyword>
<organism evidence="4 5">
    <name type="scientific">Diplocloster modestus</name>
    <dbReference type="NCBI Taxonomy" id="2850322"/>
    <lineage>
        <taxon>Bacteria</taxon>
        <taxon>Bacillati</taxon>
        <taxon>Bacillota</taxon>
        <taxon>Clostridia</taxon>
        <taxon>Lachnospirales</taxon>
        <taxon>Lachnospiraceae</taxon>
        <taxon>Diplocloster</taxon>
    </lineage>
</organism>
<dbReference type="PROSITE" id="PS50022">
    <property type="entry name" value="FA58C_3"/>
    <property type="match status" value="1"/>
</dbReference>
<dbReference type="SUPFAM" id="SSF102588">
    <property type="entry name" value="LmbE-like"/>
    <property type="match status" value="1"/>
</dbReference>
<evidence type="ECO:0000256" key="1">
    <source>
        <dbReference type="ARBA" id="ARBA00023295"/>
    </source>
</evidence>
<keyword evidence="1" id="KW-0378">Hydrolase</keyword>
<feature type="signal peptide" evidence="2">
    <location>
        <begin position="1"/>
        <end position="25"/>
    </location>
</feature>
<keyword evidence="1" id="KW-0326">Glycosidase</keyword>
<accession>A0ABS6K345</accession>
<reference evidence="4 5" key="1">
    <citation type="submission" date="2021-06" db="EMBL/GenBank/DDBJ databases">
        <title>Description of novel taxa of the family Lachnospiraceae.</title>
        <authorList>
            <person name="Chaplin A.V."/>
            <person name="Sokolova S.R."/>
            <person name="Pikina A.P."/>
            <person name="Korzhanova M."/>
            <person name="Belova V."/>
            <person name="Korostin D."/>
            <person name="Efimov B.A."/>
        </authorList>
    </citation>
    <scope>NUCLEOTIDE SEQUENCE [LARGE SCALE GENOMIC DNA]</scope>
    <source>
        <strain evidence="4 5">ASD4241</strain>
    </source>
</reference>
<proteinExistence type="predicted"/>
<feature type="chain" id="PRO_5045406941" evidence="2">
    <location>
        <begin position="26"/>
        <end position="594"/>
    </location>
</feature>
<comment type="caution">
    <text evidence="4">The sequence shown here is derived from an EMBL/GenBank/DDBJ whole genome shotgun (WGS) entry which is preliminary data.</text>
</comment>
<dbReference type="Gene3D" id="3.40.50.10320">
    <property type="entry name" value="LmbE-like"/>
    <property type="match status" value="1"/>
</dbReference>
<evidence type="ECO:0000313" key="4">
    <source>
        <dbReference type="EMBL" id="MBU9724942.1"/>
    </source>
</evidence>
<dbReference type="InterPro" id="IPR000421">
    <property type="entry name" value="FA58C"/>
</dbReference>
<dbReference type="EMBL" id="JAHQCX010000001">
    <property type="protein sequence ID" value="MBU9724942.1"/>
    <property type="molecule type" value="Genomic_DNA"/>
</dbReference>
<dbReference type="Pfam" id="PF00754">
    <property type="entry name" value="F5_F8_type_C"/>
    <property type="match status" value="1"/>
</dbReference>
<gene>
    <name evidence="4" type="ORF">KTH90_02825</name>
</gene>
<evidence type="ECO:0000313" key="5">
    <source>
        <dbReference type="Proteomes" id="UP001314681"/>
    </source>
</evidence>
<dbReference type="PANTHER" id="PTHR12993">
    <property type="entry name" value="N-ACETYLGLUCOSAMINYL-PHOSPHATIDYLINOSITOL DE-N-ACETYLASE-RELATED"/>
    <property type="match status" value="1"/>
</dbReference>
<protein>
    <submittedName>
        <fullName evidence="4">Discoidin domain-containing protein</fullName>
    </submittedName>
</protein>
<feature type="domain" description="F5/8 type C" evidence="3">
    <location>
        <begin position="445"/>
        <end position="594"/>
    </location>
</feature>
<dbReference type="InterPro" id="IPR003737">
    <property type="entry name" value="GlcNAc_PI_deacetylase-related"/>
</dbReference>
<sequence>MKGSITVFLCAFFVSALGLVCSAQAAEPVSGEKILVVAPHEDDEMLAFGGIMRQALICGDELRVVVVSNGDAEGGAEKGKTRIAETTNALLKIGVPREAVIFLGYGDTGWAVSGLHPSFMGKLYQSTDPEKIYSSHVGSSTYGNPAIGKDDYHFTVYGEHGAYNRTTLLGDLQRLINEYRPDRIYTTSIYDYHWGHKATGLFTNEAVVNIKRGDPSYSPILGSSIIHAMLTNGSQDNNWPKVITDPNAALESFTPPGDLHANSPLEWSDRITVPAPVGMDQAPLSGNLKYQAIQLYQSQLGSTFEKNYLASYVKSDEFYWEKDYSNIALCASVTASSENTGTGQTGEKAIDGVTDGNPRFPDKEWVTAGEGSGAWIQLNWEKEHEIDRIALYDRPNSVEWVQGLDLTFSDGTTLAVGALPNNGKAKIVSFPSKRVTWVRATINKCQGMNIGLAEFEVYERGAQLSEPGENLALEGLVNASSMQNDSYSAIYACDGGYDTRWASKTGETAWICVDLLEQKPIKRIVLNWEKAYAKDFDIETSSDGMTWEVLANVTGAGGGEQEYQFENASARYVRISCKSRGTIYGYSLWEFQIY</sequence>
<dbReference type="Pfam" id="PF02585">
    <property type="entry name" value="PIG-L"/>
    <property type="match status" value="1"/>
</dbReference>
<dbReference type="InterPro" id="IPR024078">
    <property type="entry name" value="LmbE-like_dom_sf"/>
</dbReference>
<name>A0ABS6K345_9FIRM</name>
<dbReference type="InterPro" id="IPR055826">
    <property type="entry name" value="DUF7402"/>
</dbReference>
<dbReference type="Gene3D" id="2.60.120.260">
    <property type="entry name" value="Galactose-binding domain-like"/>
    <property type="match status" value="2"/>
</dbReference>